<organism evidence="2 3">
    <name type="scientific">Eleusine coracana subsp. coracana</name>
    <dbReference type="NCBI Taxonomy" id="191504"/>
    <lineage>
        <taxon>Eukaryota</taxon>
        <taxon>Viridiplantae</taxon>
        <taxon>Streptophyta</taxon>
        <taxon>Embryophyta</taxon>
        <taxon>Tracheophyta</taxon>
        <taxon>Spermatophyta</taxon>
        <taxon>Magnoliopsida</taxon>
        <taxon>Liliopsida</taxon>
        <taxon>Poales</taxon>
        <taxon>Poaceae</taxon>
        <taxon>PACMAD clade</taxon>
        <taxon>Chloridoideae</taxon>
        <taxon>Cynodonteae</taxon>
        <taxon>Eleusininae</taxon>
        <taxon>Eleusine</taxon>
    </lineage>
</organism>
<gene>
    <name evidence="2" type="primary">ga28096</name>
    <name evidence="2" type="ORF">PR202_ga28096</name>
</gene>
<name>A0AAV5DHQ7_ELECO</name>
<dbReference type="Proteomes" id="UP001054889">
    <property type="component" value="Unassembled WGS sequence"/>
</dbReference>
<reference evidence="2" key="2">
    <citation type="submission" date="2021-12" db="EMBL/GenBank/DDBJ databases">
        <title>Resequencing data analysis of finger millet.</title>
        <authorList>
            <person name="Hatakeyama M."/>
            <person name="Aluri S."/>
            <person name="Balachadran M.T."/>
            <person name="Sivarajan S.R."/>
            <person name="Poveda L."/>
            <person name="Shimizu-Inatsugi R."/>
            <person name="Schlapbach R."/>
            <person name="Sreeman S.M."/>
            <person name="Shimizu K.K."/>
        </authorList>
    </citation>
    <scope>NUCLEOTIDE SEQUENCE</scope>
</reference>
<comment type="caution">
    <text evidence="2">The sequence shown here is derived from an EMBL/GenBank/DDBJ whole genome shotgun (WGS) entry which is preliminary data.</text>
</comment>
<feature type="compositionally biased region" description="Basic and acidic residues" evidence="1">
    <location>
        <begin position="1"/>
        <end position="11"/>
    </location>
</feature>
<proteinExistence type="predicted"/>
<evidence type="ECO:0000313" key="2">
    <source>
        <dbReference type="EMBL" id="GJN10037.1"/>
    </source>
</evidence>
<feature type="region of interest" description="Disordered" evidence="1">
    <location>
        <begin position="1"/>
        <end position="36"/>
    </location>
</feature>
<reference evidence="2" key="1">
    <citation type="journal article" date="2018" name="DNA Res.">
        <title>Multiple hybrid de novo genome assembly of finger millet, an orphan allotetraploid crop.</title>
        <authorList>
            <person name="Hatakeyama M."/>
            <person name="Aluri S."/>
            <person name="Balachadran M.T."/>
            <person name="Sivarajan S.R."/>
            <person name="Patrignani A."/>
            <person name="Gruter S."/>
            <person name="Poveda L."/>
            <person name="Shimizu-Inatsugi R."/>
            <person name="Baeten J."/>
            <person name="Francoijs K.J."/>
            <person name="Nataraja K.N."/>
            <person name="Reddy Y.A.N."/>
            <person name="Phadnis S."/>
            <person name="Ravikumar R.L."/>
            <person name="Schlapbach R."/>
            <person name="Sreeman S.M."/>
            <person name="Shimizu K.K."/>
        </authorList>
    </citation>
    <scope>NUCLEOTIDE SEQUENCE</scope>
</reference>
<evidence type="ECO:0000313" key="3">
    <source>
        <dbReference type="Proteomes" id="UP001054889"/>
    </source>
</evidence>
<accession>A0AAV5DHQ7</accession>
<protein>
    <submittedName>
        <fullName evidence="2">Uncharacterized protein</fullName>
    </submittedName>
</protein>
<sequence>MCSHTETEWPRRPKRPRDRSIDTAGGAGGKDNHPNKEVLMGYGHLVLVRLEKDLARFGTVVPASKRSHEIRSKAIAHHE</sequence>
<dbReference type="AlphaFoldDB" id="A0AAV5DHQ7"/>
<keyword evidence="3" id="KW-1185">Reference proteome</keyword>
<dbReference type="EMBL" id="BQKI01000017">
    <property type="protein sequence ID" value="GJN10037.1"/>
    <property type="molecule type" value="Genomic_DNA"/>
</dbReference>
<evidence type="ECO:0000256" key="1">
    <source>
        <dbReference type="SAM" id="MobiDB-lite"/>
    </source>
</evidence>